<feature type="signal peptide" evidence="1">
    <location>
        <begin position="1"/>
        <end position="16"/>
    </location>
</feature>
<keyword evidence="1" id="KW-0732">Signal</keyword>
<proteinExistence type="predicted"/>
<gene>
    <name evidence="3" type="ORF">B0T14DRAFT_500043</name>
</gene>
<accession>A0AA39W9Y7</accession>
<name>A0AA39W9Y7_9PEZI</name>
<evidence type="ECO:0000313" key="3">
    <source>
        <dbReference type="EMBL" id="KAK0610827.1"/>
    </source>
</evidence>
<dbReference type="AlphaFoldDB" id="A0AA39W9Y7"/>
<reference evidence="3" key="1">
    <citation type="submission" date="2023-06" db="EMBL/GenBank/DDBJ databases">
        <title>Genome-scale phylogeny and comparative genomics of the fungal order Sordariales.</title>
        <authorList>
            <consortium name="Lawrence Berkeley National Laboratory"/>
            <person name="Hensen N."/>
            <person name="Bonometti L."/>
            <person name="Westerberg I."/>
            <person name="Brannstrom I.O."/>
            <person name="Guillou S."/>
            <person name="Cros-Aarteil S."/>
            <person name="Calhoun S."/>
            <person name="Haridas S."/>
            <person name="Kuo A."/>
            <person name="Mondo S."/>
            <person name="Pangilinan J."/>
            <person name="Riley R."/>
            <person name="Labutti K."/>
            <person name="Andreopoulos B."/>
            <person name="Lipzen A."/>
            <person name="Chen C."/>
            <person name="Yanf M."/>
            <person name="Daum C."/>
            <person name="Ng V."/>
            <person name="Clum A."/>
            <person name="Steindorff A."/>
            <person name="Ohm R."/>
            <person name="Martin F."/>
            <person name="Silar P."/>
            <person name="Natvig D."/>
            <person name="Lalanne C."/>
            <person name="Gautier V."/>
            <person name="Ament-Velasquez S.L."/>
            <person name="Kruys A."/>
            <person name="Hutchinson M.I."/>
            <person name="Powell A.J."/>
            <person name="Barry K."/>
            <person name="Miller A.N."/>
            <person name="Grigoriev I.V."/>
            <person name="Debuchy R."/>
            <person name="Gladieux P."/>
            <person name="Thoren M.H."/>
            <person name="Johannesson H."/>
        </authorList>
    </citation>
    <scope>NUCLEOTIDE SEQUENCE</scope>
    <source>
        <strain evidence="3">CBS 606.72</strain>
    </source>
</reference>
<sequence length="147" mass="15945">MKFITAVSFLAVSATAVPTGGTNAALALTKRVQICSDFAGFTDNSTSSSPFVDDCLQILNRPPQWDAFIYDVLADPRWTNLWSYKDCMFGVRAKTVDTNFSTDDTAHLAAAALSGKAPTDRIEGSGVVTCGEGEVEWAFYTTRPSEW</sequence>
<evidence type="ECO:0000259" key="2">
    <source>
        <dbReference type="Pfam" id="PF14856"/>
    </source>
</evidence>
<keyword evidence="4" id="KW-1185">Reference proteome</keyword>
<feature type="chain" id="PRO_5041220264" description="Ecp2 effector protein-like domain-containing protein" evidence="1">
    <location>
        <begin position="17"/>
        <end position="147"/>
    </location>
</feature>
<protein>
    <recommendedName>
        <fullName evidence="2">Ecp2 effector protein-like domain-containing protein</fullName>
    </recommendedName>
</protein>
<organism evidence="3 4">
    <name type="scientific">Immersiella caudata</name>
    <dbReference type="NCBI Taxonomy" id="314043"/>
    <lineage>
        <taxon>Eukaryota</taxon>
        <taxon>Fungi</taxon>
        <taxon>Dikarya</taxon>
        <taxon>Ascomycota</taxon>
        <taxon>Pezizomycotina</taxon>
        <taxon>Sordariomycetes</taxon>
        <taxon>Sordariomycetidae</taxon>
        <taxon>Sordariales</taxon>
        <taxon>Lasiosphaeriaceae</taxon>
        <taxon>Immersiella</taxon>
    </lineage>
</organism>
<dbReference type="InterPro" id="IPR029226">
    <property type="entry name" value="Ecp2-like"/>
</dbReference>
<feature type="domain" description="Ecp2 effector protein-like" evidence="2">
    <location>
        <begin position="35"/>
        <end position="130"/>
    </location>
</feature>
<comment type="caution">
    <text evidence="3">The sequence shown here is derived from an EMBL/GenBank/DDBJ whole genome shotgun (WGS) entry which is preliminary data.</text>
</comment>
<dbReference type="EMBL" id="JAULSU010000007">
    <property type="protein sequence ID" value="KAK0610827.1"/>
    <property type="molecule type" value="Genomic_DNA"/>
</dbReference>
<dbReference type="Proteomes" id="UP001175000">
    <property type="component" value="Unassembled WGS sequence"/>
</dbReference>
<dbReference type="Pfam" id="PF14856">
    <property type="entry name" value="Hce2"/>
    <property type="match status" value="1"/>
</dbReference>
<evidence type="ECO:0000256" key="1">
    <source>
        <dbReference type="SAM" id="SignalP"/>
    </source>
</evidence>
<evidence type="ECO:0000313" key="4">
    <source>
        <dbReference type="Proteomes" id="UP001175000"/>
    </source>
</evidence>